<organism evidence="1">
    <name type="scientific">bioreactor metagenome</name>
    <dbReference type="NCBI Taxonomy" id="1076179"/>
    <lineage>
        <taxon>unclassified sequences</taxon>
        <taxon>metagenomes</taxon>
        <taxon>ecological metagenomes</taxon>
    </lineage>
</organism>
<proteinExistence type="predicted"/>
<protein>
    <submittedName>
        <fullName evidence="1">Uncharacterized protein</fullName>
    </submittedName>
</protein>
<comment type="caution">
    <text evidence="1">The sequence shown here is derived from an EMBL/GenBank/DDBJ whole genome shotgun (WGS) entry which is preliminary data.</text>
</comment>
<dbReference type="EMBL" id="VSSQ01126575">
    <property type="protein sequence ID" value="MPN56344.1"/>
    <property type="molecule type" value="Genomic_DNA"/>
</dbReference>
<evidence type="ECO:0000313" key="1">
    <source>
        <dbReference type="EMBL" id="MPN56344.1"/>
    </source>
</evidence>
<dbReference type="AlphaFoldDB" id="A0A645J7A0"/>
<name>A0A645J7A0_9ZZZZ</name>
<accession>A0A645J7A0</accession>
<reference evidence="1" key="1">
    <citation type="submission" date="2019-08" db="EMBL/GenBank/DDBJ databases">
        <authorList>
            <person name="Kucharzyk K."/>
            <person name="Murdoch R.W."/>
            <person name="Higgins S."/>
            <person name="Loffler F."/>
        </authorList>
    </citation>
    <scope>NUCLEOTIDE SEQUENCE</scope>
</reference>
<sequence length="106" mass="11451">MLEVAVHAAEKFPLRGAESLDDARAESGNSVVQDGPDIFVSGSGVGVDRVGRSVRRVFIGDDDFEIFQAAPFDAVDQEQDVLPFIQRGNHDGILNHTLLLSDSMPV</sequence>
<gene>
    <name evidence="1" type="ORF">SDC9_204032</name>
</gene>